<protein>
    <recommendedName>
        <fullName evidence="2">Smr domain-containing protein</fullName>
    </recommendedName>
</protein>
<dbReference type="PANTHER" id="PTHR47417">
    <property type="entry name" value="SMR DOMAIN-CONTAINING PROTEIN YPL199C"/>
    <property type="match status" value="1"/>
</dbReference>
<gene>
    <name evidence="3" type="ORF">BCON_0273g00060</name>
</gene>
<sequence>MSSSYAMKSMGSKAFNHSSSNDAEAEYDRLRDLAHKEAAKRSQCFDQSRQAYTSGDGARAHDLSVEGKKHAAQMDAYNKQASEYIFRENNAQGRVGDDEIDLHGQYVEEAERILEERIRYARQQGQTHLHVIVGKGNHSKDHVQKIKPKVEEICRELGLQYATEENAGRMYINLQGGAAVIPPSGENHGGQQHSGHQQPSYQQPQQGYQQPQQSGYQQGGYQQGGQQQQQYQQQQEQQNNNDNNDELEKLAKKFLPRILRKAEKACCAVM</sequence>
<dbReference type="Proteomes" id="UP000297527">
    <property type="component" value="Unassembled WGS sequence"/>
</dbReference>
<reference evidence="3 4" key="1">
    <citation type="submission" date="2017-12" db="EMBL/GenBank/DDBJ databases">
        <title>Comparative genomics of Botrytis spp.</title>
        <authorList>
            <person name="Valero-Jimenez C.A."/>
            <person name="Tapia P."/>
            <person name="Veloso J."/>
            <person name="Silva-Moreno E."/>
            <person name="Staats M."/>
            <person name="Valdes J.H."/>
            <person name="Van Kan J.A.L."/>
        </authorList>
    </citation>
    <scope>NUCLEOTIDE SEQUENCE [LARGE SCALE GENOMIC DNA]</scope>
    <source>
        <strain evidence="3 4">MUCL11595</strain>
    </source>
</reference>
<dbReference type="SMART" id="SM01162">
    <property type="entry name" value="DUF1771"/>
    <property type="match status" value="1"/>
</dbReference>
<dbReference type="InterPro" id="IPR053020">
    <property type="entry name" value="Smr_domain_protein"/>
</dbReference>
<feature type="compositionally biased region" description="Basic and acidic residues" evidence="1">
    <location>
        <begin position="26"/>
        <end position="40"/>
    </location>
</feature>
<feature type="compositionally biased region" description="Polar residues" evidence="1">
    <location>
        <begin position="44"/>
        <end position="53"/>
    </location>
</feature>
<feature type="compositionally biased region" description="Low complexity" evidence="1">
    <location>
        <begin position="189"/>
        <end position="216"/>
    </location>
</feature>
<dbReference type="InterPro" id="IPR036063">
    <property type="entry name" value="Smr_dom_sf"/>
</dbReference>
<feature type="region of interest" description="Disordered" evidence="1">
    <location>
        <begin position="1"/>
        <end position="63"/>
    </location>
</feature>
<dbReference type="Pfam" id="PF01713">
    <property type="entry name" value="Smr"/>
    <property type="match status" value="1"/>
</dbReference>
<dbReference type="PROSITE" id="PS50828">
    <property type="entry name" value="SMR"/>
    <property type="match status" value="1"/>
</dbReference>
<dbReference type="OrthoDB" id="3231855at2759"/>
<feature type="domain" description="Smr" evidence="2">
    <location>
        <begin position="100"/>
        <end position="175"/>
    </location>
</feature>
<dbReference type="EMBL" id="PQXN01000272">
    <property type="protein sequence ID" value="TGO47542.1"/>
    <property type="molecule type" value="Genomic_DNA"/>
</dbReference>
<evidence type="ECO:0000256" key="1">
    <source>
        <dbReference type="SAM" id="MobiDB-lite"/>
    </source>
</evidence>
<feature type="compositionally biased region" description="Low complexity" evidence="1">
    <location>
        <begin position="224"/>
        <end position="242"/>
    </location>
</feature>
<dbReference type="Gene3D" id="3.30.1370.110">
    <property type="match status" value="1"/>
</dbReference>
<evidence type="ECO:0000313" key="3">
    <source>
        <dbReference type="EMBL" id="TGO47542.1"/>
    </source>
</evidence>
<dbReference type="Pfam" id="PF08590">
    <property type="entry name" value="DUF1771"/>
    <property type="match status" value="1"/>
</dbReference>
<name>A0A4Z1HJV6_9HELO</name>
<dbReference type="SUPFAM" id="SSF160443">
    <property type="entry name" value="SMR domain-like"/>
    <property type="match status" value="1"/>
</dbReference>
<dbReference type="SMART" id="SM00463">
    <property type="entry name" value="SMR"/>
    <property type="match status" value="1"/>
</dbReference>
<evidence type="ECO:0000313" key="4">
    <source>
        <dbReference type="Proteomes" id="UP000297527"/>
    </source>
</evidence>
<keyword evidence="4" id="KW-1185">Reference proteome</keyword>
<dbReference type="AlphaFoldDB" id="A0A4Z1HJV6"/>
<organism evidence="3 4">
    <name type="scientific">Botryotinia convoluta</name>
    <dbReference type="NCBI Taxonomy" id="54673"/>
    <lineage>
        <taxon>Eukaryota</taxon>
        <taxon>Fungi</taxon>
        <taxon>Dikarya</taxon>
        <taxon>Ascomycota</taxon>
        <taxon>Pezizomycotina</taxon>
        <taxon>Leotiomycetes</taxon>
        <taxon>Helotiales</taxon>
        <taxon>Sclerotiniaceae</taxon>
        <taxon>Botryotinia</taxon>
    </lineage>
</organism>
<feature type="region of interest" description="Disordered" evidence="1">
    <location>
        <begin position="179"/>
        <end position="249"/>
    </location>
</feature>
<evidence type="ECO:0000259" key="2">
    <source>
        <dbReference type="PROSITE" id="PS50828"/>
    </source>
</evidence>
<dbReference type="InterPro" id="IPR002625">
    <property type="entry name" value="Smr_dom"/>
</dbReference>
<comment type="caution">
    <text evidence="3">The sequence shown here is derived from an EMBL/GenBank/DDBJ whole genome shotgun (WGS) entry which is preliminary data.</text>
</comment>
<dbReference type="InterPro" id="IPR013899">
    <property type="entry name" value="DUF1771"/>
</dbReference>
<accession>A0A4Z1HJV6</accession>
<dbReference type="PANTHER" id="PTHR47417:SF1">
    <property type="entry name" value="SMR DOMAIN-CONTAINING PROTEIN YPL199C"/>
    <property type="match status" value="1"/>
</dbReference>
<proteinExistence type="predicted"/>